<evidence type="ECO:0000313" key="1">
    <source>
        <dbReference type="EMBL" id="MEQ2687791.1"/>
    </source>
</evidence>
<name>A0ABV1ILU1_9FIRM</name>
<dbReference type="InterPro" id="IPR049254">
    <property type="entry name" value="Phage_tail_terminator"/>
</dbReference>
<reference evidence="1 2" key="1">
    <citation type="submission" date="2024-04" db="EMBL/GenBank/DDBJ databases">
        <title>Human intestinal bacterial collection.</title>
        <authorList>
            <person name="Pauvert C."/>
            <person name="Hitch T.C.A."/>
            <person name="Clavel T."/>
        </authorList>
    </citation>
    <scope>NUCLEOTIDE SEQUENCE [LARGE SCALE GENOMIC DNA]</scope>
    <source>
        <strain evidence="1 2">CLA-AA-H236</strain>
    </source>
</reference>
<dbReference type="Proteomes" id="UP001439984">
    <property type="component" value="Unassembled WGS sequence"/>
</dbReference>
<protein>
    <submittedName>
        <fullName evidence="1">DUF6838 family protein</fullName>
    </submittedName>
</protein>
<organism evidence="1 2">
    <name type="scientific">Faecalibacterium longum</name>
    <dbReference type="NCBI Taxonomy" id="1851428"/>
    <lineage>
        <taxon>Bacteria</taxon>
        <taxon>Bacillati</taxon>
        <taxon>Bacillota</taxon>
        <taxon>Clostridia</taxon>
        <taxon>Eubacteriales</taxon>
        <taxon>Oscillospiraceae</taxon>
        <taxon>Faecalibacterium</taxon>
    </lineage>
</organism>
<comment type="caution">
    <text evidence="1">The sequence shown here is derived from an EMBL/GenBank/DDBJ whole genome shotgun (WGS) entry which is preliminary data.</text>
</comment>
<dbReference type="Pfam" id="PF20765">
    <property type="entry name" value="Phage_tail_terminator_8"/>
    <property type="match status" value="1"/>
</dbReference>
<accession>A0ABV1ILU1</accession>
<proteinExistence type="predicted"/>
<keyword evidence="2" id="KW-1185">Reference proteome</keyword>
<gene>
    <name evidence="1" type="ORF">AAAU72_06310</name>
</gene>
<dbReference type="RefSeq" id="WP_227623342.1">
    <property type="nucleotide sequence ID" value="NZ_JBBNIB010000106.1"/>
</dbReference>
<dbReference type="EMBL" id="JBBNIB010000106">
    <property type="protein sequence ID" value="MEQ2687791.1"/>
    <property type="molecule type" value="Genomic_DNA"/>
</dbReference>
<sequence>MNFTLTALAESLAAYLAPVLPGVQMLEDPAQQGVQPPCMFIQQRGESRITALPGGYFQRTIPLDLTYLQEYNLSDLRQRYNAAAETLDFCMDTFPYSDGSGETKLLRAYDRTADIDDEVLHYKFELRVFVEKPVETVKMQTQTVNQKVDT</sequence>
<evidence type="ECO:0000313" key="2">
    <source>
        <dbReference type="Proteomes" id="UP001439984"/>
    </source>
</evidence>